<dbReference type="AlphaFoldDB" id="A0A934SQI7"/>
<dbReference type="Pfam" id="PF00482">
    <property type="entry name" value="T2SSF"/>
    <property type="match status" value="1"/>
</dbReference>
<sequence length="294" mass="31735">MTPLVWLAGMGAFLAALWCAGARLGLFGARSRSQLRARLRQAAGASPASVSIRRQPPLPQDAPITRLLVQTNWAGSIERLMAQAGLRMPLARFVLVSLCLAGLPLLFAWRARGKRLTRIEAALPDALELMARSLRAGHALPGALRIAAEEAAEPLAAQLRIVVDEVDFGAPLPDALRDLAARLPLTDIGCLVAALSVQRETGGNLPLLMASIADVVRERALLRDRIRVGTAEGRLSAWILGLLPLALGAAMHFLHPDFLRLLWDEPLGRRMLGAAALLMLVGVAWMRALVRIRL</sequence>
<accession>A0A934SQI7</accession>
<dbReference type="InterPro" id="IPR018076">
    <property type="entry name" value="T2SS_GspF_dom"/>
</dbReference>
<dbReference type="EMBL" id="JAEPBG010000001">
    <property type="protein sequence ID" value="MBK4733657.1"/>
    <property type="molecule type" value="Genomic_DNA"/>
</dbReference>
<dbReference type="PANTHER" id="PTHR35007:SF1">
    <property type="entry name" value="PILUS ASSEMBLY PROTEIN"/>
    <property type="match status" value="1"/>
</dbReference>
<feature type="domain" description="Type II secretion system protein GspF" evidence="7">
    <location>
        <begin position="127"/>
        <end position="251"/>
    </location>
</feature>
<comment type="caution">
    <text evidence="8">The sequence shown here is derived from an EMBL/GenBank/DDBJ whole genome shotgun (WGS) entry which is preliminary data.</text>
</comment>
<comment type="subcellular location">
    <subcellularLocation>
        <location evidence="1">Cell membrane</location>
        <topology evidence="1">Multi-pass membrane protein</topology>
    </subcellularLocation>
</comment>
<gene>
    <name evidence="8" type="ORF">JJB74_03425</name>
</gene>
<evidence type="ECO:0000256" key="6">
    <source>
        <dbReference type="SAM" id="Phobius"/>
    </source>
</evidence>
<dbReference type="GO" id="GO:0005886">
    <property type="term" value="C:plasma membrane"/>
    <property type="evidence" value="ECO:0007669"/>
    <property type="project" value="UniProtKB-SubCell"/>
</dbReference>
<feature type="transmembrane region" description="Helical" evidence="6">
    <location>
        <begin position="235"/>
        <end position="255"/>
    </location>
</feature>
<keyword evidence="4 6" id="KW-1133">Transmembrane helix</keyword>
<feature type="transmembrane region" description="Helical" evidence="6">
    <location>
        <begin position="90"/>
        <end position="109"/>
    </location>
</feature>
<keyword evidence="9" id="KW-1185">Reference proteome</keyword>
<dbReference type="PANTHER" id="PTHR35007">
    <property type="entry name" value="INTEGRAL MEMBRANE PROTEIN-RELATED"/>
    <property type="match status" value="1"/>
</dbReference>
<dbReference type="Gene3D" id="1.20.81.30">
    <property type="entry name" value="Type II secretion system (T2SS), domain F"/>
    <property type="match status" value="1"/>
</dbReference>
<protein>
    <submittedName>
        <fullName evidence="8">Type II secretion system F family protein</fullName>
    </submittedName>
</protein>
<proteinExistence type="predicted"/>
<evidence type="ECO:0000259" key="7">
    <source>
        <dbReference type="Pfam" id="PF00482"/>
    </source>
</evidence>
<evidence type="ECO:0000256" key="1">
    <source>
        <dbReference type="ARBA" id="ARBA00004651"/>
    </source>
</evidence>
<keyword evidence="5 6" id="KW-0472">Membrane</keyword>
<dbReference type="RefSeq" id="WP_200590390.1">
    <property type="nucleotide sequence ID" value="NZ_JAEPBG010000001.1"/>
</dbReference>
<reference evidence="8" key="1">
    <citation type="submission" date="2021-01" db="EMBL/GenBank/DDBJ databases">
        <title>Genome sequence of strain Noviherbaspirillum sp. DKR-6.</title>
        <authorList>
            <person name="Chaudhary D.K."/>
        </authorList>
    </citation>
    <scope>NUCLEOTIDE SEQUENCE</scope>
    <source>
        <strain evidence="8">DKR-6</strain>
    </source>
</reference>
<dbReference type="Proteomes" id="UP000622890">
    <property type="component" value="Unassembled WGS sequence"/>
</dbReference>
<keyword evidence="3 6" id="KW-0812">Transmembrane</keyword>
<evidence type="ECO:0000256" key="4">
    <source>
        <dbReference type="ARBA" id="ARBA00022989"/>
    </source>
</evidence>
<evidence type="ECO:0000313" key="9">
    <source>
        <dbReference type="Proteomes" id="UP000622890"/>
    </source>
</evidence>
<organism evidence="8 9">
    <name type="scientific">Noviherbaspirillum pedocola</name>
    <dbReference type="NCBI Taxonomy" id="2801341"/>
    <lineage>
        <taxon>Bacteria</taxon>
        <taxon>Pseudomonadati</taxon>
        <taxon>Pseudomonadota</taxon>
        <taxon>Betaproteobacteria</taxon>
        <taxon>Burkholderiales</taxon>
        <taxon>Oxalobacteraceae</taxon>
        <taxon>Noviherbaspirillum</taxon>
    </lineage>
</organism>
<keyword evidence="2" id="KW-1003">Cell membrane</keyword>
<evidence type="ECO:0000313" key="8">
    <source>
        <dbReference type="EMBL" id="MBK4733657.1"/>
    </source>
</evidence>
<evidence type="ECO:0000256" key="2">
    <source>
        <dbReference type="ARBA" id="ARBA00022475"/>
    </source>
</evidence>
<dbReference type="InterPro" id="IPR042094">
    <property type="entry name" value="T2SS_GspF_sf"/>
</dbReference>
<evidence type="ECO:0000256" key="5">
    <source>
        <dbReference type="ARBA" id="ARBA00023136"/>
    </source>
</evidence>
<feature type="transmembrane region" description="Helical" evidence="6">
    <location>
        <begin position="267"/>
        <end position="290"/>
    </location>
</feature>
<evidence type="ECO:0000256" key="3">
    <source>
        <dbReference type="ARBA" id="ARBA00022692"/>
    </source>
</evidence>
<name>A0A934SQI7_9BURK</name>